<dbReference type="EMBL" id="GBRH01225869">
    <property type="protein sequence ID" value="JAD72026.1"/>
    <property type="molecule type" value="Transcribed_RNA"/>
</dbReference>
<protein>
    <submittedName>
        <fullName evidence="1">Uncharacterized protein</fullName>
    </submittedName>
</protein>
<proteinExistence type="predicted"/>
<reference evidence="1" key="2">
    <citation type="journal article" date="2015" name="Data Brief">
        <title>Shoot transcriptome of the giant reed, Arundo donax.</title>
        <authorList>
            <person name="Barrero R.A."/>
            <person name="Guerrero F.D."/>
            <person name="Moolhuijzen P."/>
            <person name="Goolsby J.A."/>
            <person name="Tidwell J."/>
            <person name="Bellgard S.E."/>
            <person name="Bellgard M.I."/>
        </authorList>
    </citation>
    <scope>NUCLEOTIDE SEQUENCE</scope>
    <source>
        <tissue evidence="1">Shoot tissue taken approximately 20 cm above the soil surface</tissue>
    </source>
</reference>
<reference evidence="1" key="1">
    <citation type="submission" date="2014-09" db="EMBL/GenBank/DDBJ databases">
        <authorList>
            <person name="Magalhaes I.L.F."/>
            <person name="Oliveira U."/>
            <person name="Santos F.R."/>
            <person name="Vidigal T.H.D.A."/>
            <person name="Brescovit A.D."/>
            <person name="Santos A.J."/>
        </authorList>
    </citation>
    <scope>NUCLEOTIDE SEQUENCE</scope>
    <source>
        <tissue evidence="1">Shoot tissue taken approximately 20 cm above the soil surface</tissue>
    </source>
</reference>
<dbReference type="AlphaFoldDB" id="A0A0A9C8Z4"/>
<sequence>MILVWHQATNAVPWKELATGNLRIETFGMGVGKT</sequence>
<evidence type="ECO:0000313" key="1">
    <source>
        <dbReference type="EMBL" id="JAD72026.1"/>
    </source>
</evidence>
<organism evidence="1">
    <name type="scientific">Arundo donax</name>
    <name type="common">Giant reed</name>
    <name type="synonym">Donax arundinaceus</name>
    <dbReference type="NCBI Taxonomy" id="35708"/>
    <lineage>
        <taxon>Eukaryota</taxon>
        <taxon>Viridiplantae</taxon>
        <taxon>Streptophyta</taxon>
        <taxon>Embryophyta</taxon>
        <taxon>Tracheophyta</taxon>
        <taxon>Spermatophyta</taxon>
        <taxon>Magnoliopsida</taxon>
        <taxon>Liliopsida</taxon>
        <taxon>Poales</taxon>
        <taxon>Poaceae</taxon>
        <taxon>PACMAD clade</taxon>
        <taxon>Arundinoideae</taxon>
        <taxon>Arundineae</taxon>
        <taxon>Arundo</taxon>
    </lineage>
</organism>
<accession>A0A0A9C8Z4</accession>
<name>A0A0A9C8Z4_ARUDO</name>